<evidence type="ECO:0000256" key="9">
    <source>
        <dbReference type="ARBA" id="ARBA00022777"/>
    </source>
</evidence>
<dbReference type="SUPFAM" id="SSF53748">
    <property type="entry name" value="Phosphoglycerate kinase"/>
    <property type="match status" value="1"/>
</dbReference>
<evidence type="ECO:0000313" key="16">
    <source>
        <dbReference type="EMBL" id="MBB5315388.1"/>
    </source>
</evidence>
<accession>A0A7W8MPF5</accession>
<comment type="subcellular location">
    <subcellularLocation>
        <location evidence="12">Cytoplasm</location>
    </subcellularLocation>
</comment>
<dbReference type="FunFam" id="3.40.50.1260:FF:000003">
    <property type="entry name" value="Phosphoglycerate kinase"/>
    <property type="match status" value="1"/>
</dbReference>
<feature type="binding site" evidence="12">
    <location>
        <position position="157"/>
    </location>
    <ligand>
        <name>substrate</name>
    </ligand>
</feature>
<dbReference type="CDD" id="cd00318">
    <property type="entry name" value="Phosphoglycerate_kinase"/>
    <property type="match status" value="1"/>
</dbReference>
<comment type="caution">
    <text evidence="12">Lacks conserved residue(s) required for the propagation of feature annotation.</text>
</comment>
<evidence type="ECO:0000256" key="7">
    <source>
        <dbReference type="ARBA" id="ARBA00022679"/>
    </source>
</evidence>
<feature type="binding site" evidence="12 13">
    <location>
        <begin position="59"/>
        <end position="62"/>
    </location>
    <ligand>
        <name>substrate</name>
    </ligand>
</feature>
<dbReference type="PANTHER" id="PTHR11406">
    <property type="entry name" value="PHOSPHOGLYCERATE KINASE"/>
    <property type="match status" value="1"/>
</dbReference>
<dbReference type="UniPathway" id="UPA00109">
    <property type="reaction ID" value="UER00185"/>
</dbReference>
<keyword evidence="8 12" id="KW-0547">Nucleotide-binding</keyword>
<dbReference type="GO" id="GO:0004618">
    <property type="term" value="F:phosphoglycerate kinase activity"/>
    <property type="evidence" value="ECO:0007669"/>
    <property type="project" value="UniProtKB-UniRule"/>
</dbReference>
<keyword evidence="7 12" id="KW-0808">Transferase</keyword>
<dbReference type="InterPro" id="IPR001576">
    <property type="entry name" value="Phosphoglycerate_kinase"/>
</dbReference>
<protein>
    <recommendedName>
        <fullName evidence="6 12">Phosphoglycerate kinase</fullName>
        <ecNumber evidence="5 12">2.7.2.3</ecNumber>
    </recommendedName>
</protein>
<feature type="binding site" evidence="13">
    <location>
        <position position="157"/>
    </location>
    <ligand>
        <name>(2R)-3-phosphoglycerate</name>
        <dbReference type="ChEBI" id="CHEBI:58272"/>
    </ligand>
</feature>
<gene>
    <name evidence="12" type="primary">pgk</name>
    <name evidence="16" type="ORF">HDF09_000038</name>
</gene>
<evidence type="ECO:0000256" key="8">
    <source>
        <dbReference type="ARBA" id="ARBA00022741"/>
    </source>
</evidence>
<dbReference type="PRINTS" id="PR00477">
    <property type="entry name" value="PHGLYCKINASE"/>
</dbReference>
<dbReference type="GO" id="GO:0005829">
    <property type="term" value="C:cytosol"/>
    <property type="evidence" value="ECO:0007669"/>
    <property type="project" value="TreeGrafter"/>
</dbReference>
<dbReference type="Proteomes" id="UP000568106">
    <property type="component" value="Unassembled WGS sequence"/>
</dbReference>
<evidence type="ECO:0000256" key="11">
    <source>
        <dbReference type="ARBA" id="ARBA00023152"/>
    </source>
</evidence>
<proteinExistence type="inferred from homology"/>
<keyword evidence="10 12" id="KW-0067">ATP-binding</keyword>
<evidence type="ECO:0000256" key="5">
    <source>
        <dbReference type="ARBA" id="ARBA00013061"/>
    </source>
</evidence>
<feature type="binding site" evidence="12">
    <location>
        <position position="124"/>
    </location>
    <ligand>
        <name>substrate</name>
    </ligand>
</feature>
<dbReference type="GO" id="GO:0006094">
    <property type="term" value="P:gluconeogenesis"/>
    <property type="evidence" value="ECO:0007669"/>
    <property type="project" value="TreeGrafter"/>
</dbReference>
<feature type="binding site" evidence="12 14">
    <location>
        <position position="331"/>
    </location>
    <ligand>
        <name>ATP</name>
        <dbReference type="ChEBI" id="CHEBI:30616"/>
    </ligand>
</feature>
<organism evidence="16 17">
    <name type="scientific">Tunturiibacter empetritectus</name>
    <dbReference type="NCBI Taxonomy" id="3069691"/>
    <lineage>
        <taxon>Bacteria</taxon>
        <taxon>Pseudomonadati</taxon>
        <taxon>Acidobacteriota</taxon>
        <taxon>Terriglobia</taxon>
        <taxon>Terriglobales</taxon>
        <taxon>Acidobacteriaceae</taxon>
        <taxon>Tunturiibacter</taxon>
    </lineage>
</organism>
<dbReference type="InterPro" id="IPR036043">
    <property type="entry name" value="Phosphoglycerate_kinase_sf"/>
</dbReference>
<name>A0A7W8MPF5_9BACT</name>
<feature type="binding site" evidence="13">
    <location>
        <position position="124"/>
    </location>
    <ligand>
        <name>(2R)-3-phosphoglycerate</name>
        <dbReference type="ChEBI" id="CHEBI:58272"/>
    </ligand>
</feature>
<keyword evidence="17" id="KW-1185">Reference proteome</keyword>
<feature type="binding site" evidence="13">
    <location>
        <position position="36"/>
    </location>
    <ligand>
        <name>(2R)-3-phosphoglycerate</name>
        <dbReference type="ChEBI" id="CHEBI:58272"/>
    </ligand>
</feature>
<dbReference type="PANTHER" id="PTHR11406:SF23">
    <property type="entry name" value="PHOSPHOGLYCERATE KINASE 1, CHLOROPLASTIC-RELATED"/>
    <property type="match status" value="1"/>
</dbReference>
<feature type="binding site" evidence="12">
    <location>
        <position position="36"/>
    </location>
    <ligand>
        <name>substrate</name>
    </ligand>
</feature>
<evidence type="ECO:0000256" key="12">
    <source>
        <dbReference type="HAMAP-Rule" id="MF_00145"/>
    </source>
</evidence>
<dbReference type="HAMAP" id="MF_00145">
    <property type="entry name" value="Phosphoglyc_kinase"/>
    <property type="match status" value="1"/>
</dbReference>
<dbReference type="AlphaFoldDB" id="A0A7W8MPF5"/>
<evidence type="ECO:0000256" key="15">
    <source>
        <dbReference type="RuleBase" id="RU000532"/>
    </source>
</evidence>
<evidence type="ECO:0000256" key="4">
    <source>
        <dbReference type="ARBA" id="ARBA00011245"/>
    </source>
</evidence>
<evidence type="ECO:0000313" key="17">
    <source>
        <dbReference type="Proteomes" id="UP000568106"/>
    </source>
</evidence>
<evidence type="ECO:0000256" key="6">
    <source>
        <dbReference type="ARBA" id="ARBA00016471"/>
    </source>
</evidence>
<evidence type="ECO:0000256" key="3">
    <source>
        <dbReference type="ARBA" id="ARBA00008982"/>
    </source>
</evidence>
<dbReference type="EMBL" id="JACHDY010000001">
    <property type="protein sequence ID" value="MBB5315388.1"/>
    <property type="molecule type" value="Genomic_DNA"/>
</dbReference>
<feature type="binding site" evidence="12 13">
    <location>
        <begin position="21"/>
        <end position="23"/>
    </location>
    <ligand>
        <name>substrate</name>
    </ligand>
</feature>
<dbReference type="FunFam" id="3.40.50.1260:FF:000006">
    <property type="entry name" value="Phosphoglycerate kinase"/>
    <property type="match status" value="1"/>
</dbReference>
<evidence type="ECO:0000256" key="10">
    <source>
        <dbReference type="ARBA" id="ARBA00022840"/>
    </source>
</evidence>
<comment type="subunit">
    <text evidence="4 12">Monomer.</text>
</comment>
<evidence type="ECO:0000256" key="1">
    <source>
        <dbReference type="ARBA" id="ARBA00000642"/>
    </source>
</evidence>
<dbReference type="InterPro" id="IPR015824">
    <property type="entry name" value="Phosphoglycerate_kinase_N"/>
</dbReference>
<comment type="catalytic activity">
    <reaction evidence="1 12 15">
        <text>(2R)-3-phosphoglycerate + ATP = (2R)-3-phospho-glyceroyl phosphate + ADP</text>
        <dbReference type="Rhea" id="RHEA:14801"/>
        <dbReference type="ChEBI" id="CHEBI:30616"/>
        <dbReference type="ChEBI" id="CHEBI:57604"/>
        <dbReference type="ChEBI" id="CHEBI:58272"/>
        <dbReference type="ChEBI" id="CHEBI:456216"/>
        <dbReference type="EC" id="2.7.2.3"/>
    </reaction>
</comment>
<dbReference type="GO" id="GO:0005524">
    <property type="term" value="F:ATP binding"/>
    <property type="evidence" value="ECO:0007669"/>
    <property type="project" value="UniProtKB-KW"/>
</dbReference>
<keyword evidence="12" id="KW-0963">Cytoplasm</keyword>
<reference evidence="16" key="1">
    <citation type="submission" date="2020-08" db="EMBL/GenBank/DDBJ databases">
        <title>Genomic Encyclopedia of Type Strains, Phase IV (KMG-V): Genome sequencing to study the core and pangenomes of soil and plant-associated prokaryotes.</title>
        <authorList>
            <person name="Whitman W."/>
        </authorList>
    </citation>
    <scope>NUCLEOTIDE SEQUENCE [LARGE SCALE GENOMIC DNA]</scope>
    <source>
        <strain evidence="16">M8UP27</strain>
    </source>
</reference>
<feature type="binding site" evidence="12 14">
    <location>
        <position position="208"/>
    </location>
    <ligand>
        <name>ATP</name>
        <dbReference type="ChEBI" id="CHEBI:30616"/>
    </ligand>
</feature>
<keyword evidence="9 12" id="KW-0418">Kinase</keyword>
<comment type="similarity">
    <text evidence="3 12 15">Belongs to the phosphoglycerate kinase family.</text>
</comment>
<sequence length="406" mass="43625">MAKLSIRDLDLTDKRVLIRVDFNVPLKDGIITDDTRIRETLPTIEYALRHKAKVILCSHLGRPKGKPVASMSLRPLVDHLRTRLDHILGDDENVAFSPDCIGIVASEMALNLESGQPLLLENLRFHAEEEANDPVFAQKLASLCDIYVNDAFGSAHRAHASTEGVTHFVKQSAAGLLMEKELTYLGKALTEPDKPFVAIIGGAKVSDKIQVIDNLLEKADAIIIGGGMAYTFLNAQGQSTGMSLVEPDKIDVAKAALEKAKAKGVRFLLPIDHVLADKFAPNAKTQVFSGAGPFPQDLMALDIGSKSIALFEEEIAEARTIIWNGPMGVFEMPAFARGTNEIAAAVARNHDATTIVGGGDSVAAIQQSGFANRITHISTGGGASLEFLEGKTLPGVAALTENQRFK</sequence>
<dbReference type="Gene3D" id="3.40.50.1260">
    <property type="entry name" value="Phosphoglycerate kinase, N-terminal domain"/>
    <property type="match status" value="2"/>
</dbReference>
<evidence type="ECO:0000256" key="2">
    <source>
        <dbReference type="ARBA" id="ARBA00004838"/>
    </source>
</evidence>
<evidence type="ECO:0000256" key="14">
    <source>
        <dbReference type="PIRSR" id="PIRSR000724-2"/>
    </source>
</evidence>
<dbReference type="GO" id="GO:0006096">
    <property type="term" value="P:glycolytic process"/>
    <property type="evidence" value="ECO:0007669"/>
    <property type="project" value="UniProtKB-UniRule"/>
</dbReference>
<evidence type="ECO:0000256" key="13">
    <source>
        <dbReference type="PIRSR" id="PIRSR000724-1"/>
    </source>
</evidence>
<comment type="pathway">
    <text evidence="2 12">Carbohydrate degradation; glycolysis; pyruvate from D-glyceraldehyde 3-phosphate: step 2/5.</text>
</comment>
<dbReference type="PIRSF" id="PIRSF000724">
    <property type="entry name" value="Pgk"/>
    <property type="match status" value="1"/>
</dbReference>
<dbReference type="PROSITE" id="PS00111">
    <property type="entry name" value="PGLYCERATE_KINASE"/>
    <property type="match status" value="1"/>
</dbReference>
<dbReference type="GO" id="GO:0043531">
    <property type="term" value="F:ADP binding"/>
    <property type="evidence" value="ECO:0007669"/>
    <property type="project" value="TreeGrafter"/>
</dbReference>
<dbReference type="Pfam" id="PF00162">
    <property type="entry name" value="PGK"/>
    <property type="match status" value="1"/>
</dbReference>
<keyword evidence="11 12" id="KW-0324">Glycolysis</keyword>
<dbReference type="InterPro" id="IPR015911">
    <property type="entry name" value="Phosphoglycerate_kinase_CS"/>
</dbReference>
<comment type="caution">
    <text evidence="16">The sequence shown here is derived from an EMBL/GenBank/DDBJ whole genome shotgun (WGS) entry which is preliminary data.</text>
</comment>
<dbReference type="EC" id="2.7.2.3" evidence="5 12"/>
<feature type="binding site" evidence="12 14">
    <location>
        <begin position="358"/>
        <end position="361"/>
    </location>
    <ligand>
        <name>ATP</name>
        <dbReference type="ChEBI" id="CHEBI:30616"/>
    </ligand>
</feature>